<evidence type="ECO:0000313" key="3">
    <source>
        <dbReference type="Proteomes" id="UP000287166"/>
    </source>
</evidence>
<feature type="region of interest" description="Disordered" evidence="1">
    <location>
        <begin position="21"/>
        <end position="68"/>
    </location>
</feature>
<feature type="compositionally biased region" description="Acidic residues" evidence="1">
    <location>
        <begin position="54"/>
        <end position="68"/>
    </location>
</feature>
<gene>
    <name evidence="2" type="ORF">SCP_0600880</name>
</gene>
<dbReference type="Proteomes" id="UP000287166">
    <property type="component" value="Unassembled WGS sequence"/>
</dbReference>
<sequence>MEMFIFLDQKNPTWHGMLEEQDDDISINSDSDYQKQEDEPEEVFYEDGSAPGDYQEDGDIDGEGSDST</sequence>
<proteinExistence type="predicted"/>
<dbReference type="RefSeq" id="XP_027615023.1">
    <property type="nucleotide sequence ID" value="XM_027759222.1"/>
</dbReference>
<dbReference type="InParanoid" id="A0A401GPM3"/>
<keyword evidence="3" id="KW-1185">Reference proteome</keyword>
<accession>A0A401GPM3</accession>
<evidence type="ECO:0000313" key="2">
    <source>
        <dbReference type="EMBL" id="GBE84110.1"/>
    </source>
</evidence>
<name>A0A401GPM3_9APHY</name>
<organism evidence="2 3">
    <name type="scientific">Sparassis crispa</name>
    <dbReference type="NCBI Taxonomy" id="139825"/>
    <lineage>
        <taxon>Eukaryota</taxon>
        <taxon>Fungi</taxon>
        <taxon>Dikarya</taxon>
        <taxon>Basidiomycota</taxon>
        <taxon>Agaricomycotina</taxon>
        <taxon>Agaricomycetes</taxon>
        <taxon>Polyporales</taxon>
        <taxon>Sparassidaceae</taxon>
        <taxon>Sparassis</taxon>
    </lineage>
</organism>
<dbReference type="AlphaFoldDB" id="A0A401GPM3"/>
<dbReference type="EMBL" id="BFAD01000006">
    <property type="protein sequence ID" value="GBE84110.1"/>
    <property type="molecule type" value="Genomic_DNA"/>
</dbReference>
<dbReference type="GeneID" id="38781027"/>
<evidence type="ECO:0000256" key="1">
    <source>
        <dbReference type="SAM" id="MobiDB-lite"/>
    </source>
</evidence>
<protein>
    <submittedName>
        <fullName evidence="2">Uncharacterized protein</fullName>
    </submittedName>
</protein>
<comment type="caution">
    <text evidence="2">The sequence shown here is derived from an EMBL/GenBank/DDBJ whole genome shotgun (WGS) entry which is preliminary data.</text>
</comment>
<reference evidence="2 3" key="1">
    <citation type="journal article" date="2018" name="Sci. Rep.">
        <title>Genome sequence of the cauliflower mushroom Sparassis crispa (Hanabiratake) and its association with beneficial usage.</title>
        <authorList>
            <person name="Kiyama R."/>
            <person name="Furutani Y."/>
            <person name="Kawaguchi K."/>
            <person name="Nakanishi T."/>
        </authorList>
    </citation>
    <scope>NUCLEOTIDE SEQUENCE [LARGE SCALE GENOMIC DNA]</scope>
</reference>